<keyword evidence="8 10" id="KW-0539">Nucleus</keyword>
<dbReference type="GO" id="GO:0005759">
    <property type="term" value="C:mitochondrial matrix"/>
    <property type="evidence" value="ECO:0007669"/>
    <property type="project" value="UniProtKB-SubCell"/>
</dbReference>
<organism evidence="12 13">
    <name type="scientific">Paraglomus occultum</name>
    <dbReference type="NCBI Taxonomy" id="144539"/>
    <lineage>
        <taxon>Eukaryota</taxon>
        <taxon>Fungi</taxon>
        <taxon>Fungi incertae sedis</taxon>
        <taxon>Mucoromycota</taxon>
        <taxon>Glomeromycotina</taxon>
        <taxon>Glomeromycetes</taxon>
        <taxon>Paraglomerales</taxon>
        <taxon>Paraglomeraceae</taxon>
        <taxon>Paraglomus</taxon>
    </lineage>
</organism>
<dbReference type="GO" id="GO:0005634">
    <property type="term" value="C:nucleus"/>
    <property type="evidence" value="ECO:0007669"/>
    <property type="project" value="UniProtKB-SubCell"/>
</dbReference>
<dbReference type="Gene3D" id="3.30.300.110">
    <property type="entry name" value="Met-10+ protein-like domains"/>
    <property type="match status" value="1"/>
</dbReference>
<feature type="binding site" evidence="10">
    <location>
        <position position="326"/>
    </location>
    <ligand>
        <name>S-adenosyl-L-methionine</name>
        <dbReference type="ChEBI" id="CHEBI:59789"/>
    </ligand>
</feature>
<evidence type="ECO:0000256" key="4">
    <source>
        <dbReference type="ARBA" id="ARBA00022679"/>
    </source>
</evidence>
<dbReference type="EMBL" id="CAJVPJ010000221">
    <property type="protein sequence ID" value="CAG8497452.1"/>
    <property type="molecule type" value="Genomic_DNA"/>
</dbReference>
<comment type="subcellular location">
    <subcellularLocation>
        <location evidence="10">Mitochondrion matrix</location>
    </subcellularLocation>
    <subcellularLocation>
        <location evidence="10">Nucleus</location>
    </subcellularLocation>
    <subcellularLocation>
        <location evidence="10">Cytoplasm</location>
    </subcellularLocation>
    <text evidence="10">Predominantly in the mitochondria and in the nucleus.</text>
</comment>
<dbReference type="AlphaFoldDB" id="A0A9N8ZIV9"/>
<dbReference type="InterPro" id="IPR056744">
    <property type="entry name" value="TRM5/TYW2-like_N"/>
</dbReference>
<proteinExistence type="inferred from homology"/>
<comment type="function">
    <text evidence="10">Specifically methylates the N1 position of guanosine-37 in various cytoplasmic and mitochondrial tRNAs. Methylation is not dependent on the nature of the nucleoside 5' of the target nucleoside. This is the first step in the biosynthesis of wybutosine (yW), a modified base adjacent to the anticodon of tRNAs and required for accurate decoding.</text>
</comment>
<feature type="domain" description="SAM-dependent methyltransferase TRM5/TYW2-type" evidence="11">
    <location>
        <begin position="127"/>
        <end position="413"/>
    </location>
</feature>
<evidence type="ECO:0000256" key="9">
    <source>
        <dbReference type="ARBA" id="ARBA00047783"/>
    </source>
</evidence>
<evidence type="ECO:0000256" key="5">
    <source>
        <dbReference type="ARBA" id="ARBA00022691"/>
    </source>
</evidence>
<keyword evidence="7 10" id="KW-0496">Mitochondrion</keyword>
<evidence type="ECO:0000256" key="6">
    <source>
        <dbReference type="ARBA" id="ARBA00022694"/>
    </source>
</evidence>
<name>A0A9N8ZIV9_9GLOM</name>
<gene>
    <name evidence="10" type="primary">TRM5</name>
    <name evidence="12" type="ORF">POCULU_LOCUS2396</name>
</gene>
<keyword evidence="4 10" id="KW-0808">Transferase</keyword>
<comment type="similarity">
    <text evidence="10">Belongs to the TRM5 / TYW2 family.</text>
</comment>
<dbReference type="EC" id="2.1.1.228" evidence="10"/>
<dbReference type="InterPro" id="IPR025792">
    <property type="entry name" value="tRNA_Gua_MeTrfase_euk"/>
</dbReference>
<evidence type="ECO:0000256" key="3">
    <source>
        <dbReference type="ARBA" id="ARBA00022603"/>
    </source>
</evidence>
<dbReference type="PROSITE" id="PS51684">
    <property type="entry name" value="SAM_MT_TRM5_TYW2"/>
    <property type="match status" value="1"/>
</dbReference>
<comment type="caution">
    <text evidence="12">The sequence shown here is derived from an EMBL/GenBank/DDBJ whole genome shotgun (WGS) entry which is preliminary data.</text>
</comment>
<comment type="similarity">
    <text evidence="1">Belongs to the class I-like SAM-binding methyltransferase superfamily. TRM5/TYW2 family.</text>
</comment>
<dbReference type="SUPFAM" id="SSF53335">
    <property type="entry name" value="S-adenosyl-L-methionine-dependent methyltransferases"/>
    <property type="match status" value="1"/>
</dbReference>
<dbReference type="HAMAP" id="MF_03152">
    <property type="entry name" value="TRM5"/>
    <property type="match status" value="1"/>
</dbReference>
<dbReference type="Gene3D" id="3.40.50.150">
    <property type="entry name" value="Vaccinia Virus protein VP39"/>
    <property type="match status" value="1"/>
</dbReference>
<evidence type="ECO:0000256" key="7">
    <source>
        <dbReference type="ARBA" id="ARBA00023128"/>
    </source>
</evidence>
<dbReference type="InterPro" id="IPR029063">
    <property type="entry name" value="SAM-dependent_MTases_sf"/>
</dbReference>
<dbReference type="PANTHER" id="PTHR23245">
    <property type="entry name" value="TRNA METHYLTRANSFERASE"/>
    <property type="match status" value="1"/>
</dbReference>
<evidence type="ECO:0000259" key="11">
    <source>
        <dbReference type="PROSITE" id="PS51684"/>
    </source>
</evidence>
<dbReference type="GO" id="GO:0052906">
    <property type="term" value="F:tRNA (guanine(37)-N1)-methyltransferase activity"/>
    <property type="evidence" value="ECO:0007669"/>
    <property type="project" value="UniProtKB-UniRule"/>
</dbReference>
<evidence type="ECO:0000313" key="13">
    <source>
        <dbReference type="Proteomes" id="UP000789572"/>
    </source>
</evidence>
<keyword evidence="6 10" id="KW-0819">tRNA processing</keyword>
<comment type="catalytic activity">
    <reaction evidence="9 10">
        <text>guanosine(37) in tRNA + S-adenosyl-L-methionine = N(1)-methylguanosine(37) in tRNA + S-adenosyl-L-homocysteine + H(+)</text>
        <dbReference type="Rhea" id="RHEA:36899"/>
        <dbReference type="Rhea" id="RHEA-COMP:10145"/>
        <dbReference type="Rhea" id="RHEA-COMP:10147"/>
        <dbReference type="ChEBI" id="CHEBI:15378"/>
        <dbReference type="ChEBI" id="CHEBI:57856"/>
        <dbReference type="ChEBI" id="CHEBI:59789"/>
        <dbReference type="ChEBI" id="CHEBI:73542"/>
        <dbReference type="ChEBI" id="CHEBI:74269"/>
        <dbReference type="EC" id="2.1.1.228"/>
    </reaction>
</comment>
<keyword evidence="3 10" id="KW-0489">Methyltransferase</keyword>
<keyword evidence="5 10" id="KW-0949">S-adenosyl-L-methionine</keyword>
<evidence type="ECO:0000256" key="10">
    <source>
        <dbReference type="HAMAP-Rule" id="MF_03152"/>
    </source>
</evidence>
<keyword evidence="2 10" id="KW-0963">Cytoplasm</keyword>
<dbReference type="FunFam" id="3.30.300.110:FF:000001">
    <property type="entry name" value="tRNA (guanine(37)-N1)-methyltransferase"/>
    <property type="match status" value="1"/>
</dbReference>
<evidence type="ECO:0000313" key="12">
    <source>
        <dbReference type="EMBL" id="CAG8497452.1"/>
    </source>
</evidence>
<dbReference type="Proteomes" id="UP000789572">
    <property type="component" value="Unassembled WGS sequence"/>
</dbReference>
<dbReference type="GO" id="GO:0070901">
    <property type="term" value="P:mitochondrial tRNA methylation"/>
    <property type="evidence" value="ECO:0007669"/>
    <property type="project" value="UniProtKB-ARBA"/>
</dbReference>
<feature type="binding site" evidence="10">
    <location>
        <begin position="254"/>
        <end position="255"/>
    </location>
    <ligand>
        <name>S-adenosyl-L-methionine</name>
        <dbReference type="ChEBI" id="CHEBI:59789"/>
    </ligand>
</feature>
<sequence>MISPPICRGLTTLERKLFHKSLEVVGIRVPVNSIATFLKVLNNDLLNQPKLRNVIEDPTSKSTKIILLKTDVESLDLDHLSQENKEFVKKEAVGIVKHTLELNYDYWGVDEILKAILPEGDEMPSSFTQVGHIAHMNLRVEWLPWKHIIGQVILDKIPTIKTVVNKIDIIDSTFRNFRMEILAGEDNMITEVKEGNCRYRLDFSKVYWNSRLHTEHDRLVKMFKKDEYICDVFAGVGPFAIAAAKKGCIVYANDLNPASYKYLQENVILNKVQGKLKAYNLDGRNFIETAVHDVDAALNSQSNTTSSSSPAEGQTVFRTFKHFVMNLPATAIEFVDAFKGLYKDKEALITNPDDQLPTIHCHCFSKSEEPEKDIVQRVVTVLGYPLQPGYKIHFVRKVAPNKDMFCISFKLDTNVAFGSAKRKIDGSDVALQNDEFDDNKVDGIAKKIKVDIE</sequence>
<evidence type="ECO:0000256" key="8">
    <source>
        <dbReference type="ARBA" id="ARBA00023242"/>
    </source>
</evidence>
<keyword evidence="13" id="KW-1185">Reference proteome</keyword>
<feature type="binding site" evidence="10">
    <location>
        <begin position="282"/>
        <end position="283"/>
    </location>
    <ligand>
        <name>S-adenosyl-L-methionine</name>
        <dbReference type="ChEBI" id="CHEBI:59789"/>
    </ligand>
</feature>
<dbReference type="Pfam" id="PF02475">
    <property type="entry name" value="TRM5-TYW2_MTfase"/>
    <property type="match status" value="1"/>
</dbReference>
<evidence type="ECO:0000256" key="1">
    <source>
        <dbReference type="ARBA" id="ARBA00009775"/>
    </source>
</evidence>
<dbReference type="InterPro" id="IPR056743">
    <property type="entry name" value="TRM5-TYW2-like_MTfase"/>
</dbReference>
<dbReference type="GO" id="GO:0002939">
    <property type="term" value="P:tRNA N1-guanine methylation"/>
    <property type="evidence" value="ECO:0007669"/>
    <property type="project" value="TreeGrafter"/>
</dbReference>
<dbReference type="PANTHER" id="PTHR23245:SF36">
    <property type="entry name" value="TRNA (GUANINE(37)-N1)-METHYLTRANSFERASE"/>
    <property type="match status" value="1"/>
</dbReference>
<feature type="binding site" evidence="10">
    <location>
        <position position="216"/>
    </location>
    <ligand>
        <name>S-adenosyl-L-methionine</name>
        <dbReference type="ChEBI" id="CHEBI:59789"/>
    </ligand>
</feature>
<dbReference type="Pfam" id="PF25133">
    <property type="entry name" value="TYW2_N_2"/>
    <property type="match status" value="1"/>
</dbReference>
<dbReference type="CDD" id="cd02440">
    <property type="entry name" value="AdoMet_MTases"/>
    <property type="match status" value="1"/>
</dbReference>
<reference evidence="12" key="1">
    <citation type="submission" date="2021-06" db="EMBL/GenBank/DDBJ databases">
        <authorList>
            <person name="Kallberg Y."/>
            <person name="Tangrot J."/>
            <person name="Rosling A."/>
        </authorList>
    </citation>
    <scope>NUCLEOTIDE SEQUENCE</scope>
    <source>
        <strain evidence="12">IA702</strain>
    </source>
</reference>
<accession>A0A9N8ZIV9</accession>
<dbReference type="OrthoDB" id="408788at2759"/>
<dbReference type="InterPro" id="IPR030382">
    <property type="entry name" value="MeTrfase_TRM5/TYW2"/>
</dbReference>
<protein>
    <recommendedName>
        <fullName evidence="10">tRNA (guanine(37)-N1)-methyltransferase</fullName>
        <ecNumber evidence="10">2.1.1.228</ecNumber>
    </recommendedName>
    <alternativeName>
        <fullName evidence="10">M1G-methyltransferase</fullName>
    </alternativeName>
    <alternativeName>
        <fullName evidence="10">tRNA [GM37] methyltransferase</fullName>
    </alternativeName>
    <alternativeName>
        <fullName evidence="10">tRNA methyltransferase 5</fullName>
    </alternativeName>
</protein>
<comment type="subunit">
    <text evidence="10">Monomer.</text>
</comment>
<evidence type="ECO:0000256" key="2">
    <source>
        <dbReference type="ARBA" id="ARBA00022490"/>
    </source>
</evidence>